<evidence type="ECO:0000313" key="2">
    <source>
        <dbReference type="EMBL" id="AZI75798.1"/>
    </source>
</evidence>
<evidence type="ECO:0000256" key="1">
    <source>
        <dbReference type="SAM" id="MobiDB-lite"/>
    </source>
</evidence>
<keyword evidence="3" id="KW-1185">Reference proteome</keyword>
<organism evidence="2 3">
    <name type="scientific">Sulfolobales Beppu filamentous virus 2</name>
    <dbReference type="NCBI Taxonomy" id="2493123"/>
    <lineage>
        <taxon>Viruses</taxon>
        <taxon>Adnaviria</taxon>
        <taxon>Zilligvirae</taxon>
        <taxon>Taleaviricota</taxon>
        <taxon>Tokiviricetes</taxon>
        <taxon>Ligamenvirales</taxon>
        <taxon>Lipothrixviridae</taxon>
        <taxon>Alphalipothrixvirus</taxon>
        <taxon>Alphalipothrixvirus umijigokuense</taxon>
    </lineage>
</organism>
<feature type="compositionally biased region" description="Polar residues" evidence="1">
    <location>
        <begin position="179"/>
        <end position="188"/>
    </location>
</feature>
<proteinExistence type="predicted"/>
<sequence>MRFWYHELYLYIRSLTCICGRPMDKPDETKAKRSVKRDKEEGSESANDADRRLDNRDSRPGVVDEEDEGGSETSVGAEDEGISVHPELSQSEGGGSGNRESDRSDDAGGREEAERVRDTVSRFINMEVQRKETRTVGSNNFNRILQERFGGNNTQNTTRTGTGDSDAEYGGSGGELRGQTEQQSGNQGVQSLAMQRFLQRKTGATTLDSVSVMDVVNAFRKLPLEVRLEEAIRTINEFKNIQKKWSGLLDSLATFSDKYKQAMSKKKPIDRIIDTIVDGFARYMASSMSAGVSENEKEKLRKIVEEALSENEEGL</sequence>
<accession>A0A3Q8Q3S2</accession>
<dbReference type="EMBL" id="MK064563">
    <property type="protein sequence ID" value="AZI75798.1"/>
    <property type="molecule type" value="Genomic_DNA"/>
</dbReference>
<feature type="compositionally biased region" description="Basic and acidic residues" evidence="1">
    <location>
        <begin position="22"/>
        <end position="59"/>
    </location>
</feature>
<feature type="compositionally biased region" description="Low complexity" evidence="1">
    <location>
        <begin position="150"/>
        <end position="163"/>
    </location>
</feature>
<gene>
    <name evidence="2" type="ORF">SBFV2_gp31</name>
</gene>
<feature type="compositionally biased region" description="Basic and acidic residues" evidence="1">
    <location>
        <begin position="99"/>
        <end position="118"/>
    </location>
</feature>
<feature type="region of interest" description="Disordered" evidence="1">
    <location>
        <begin position="145"/>
        <end position="188"/>
    </location>
</feature>
<feature type="region of interest" description="Disordered" evidence="1">
    <location>
        <begin position="21"/>
        <end position="118"/>
    </location>
</feature>
<evidence type="ECO:0000313" key="3">
    <source>
        <dbReference type="Proteomes" id="UP000277749"/>
    </source>
</evidence>
<protein>
    <submittedName>
        <fullName evidence="2">Uncharacterized protein</fullName>
    </submittedName>
</protein>
<dbReference type="Proteomes" id="UP000277749">
    <property type="component" value="Segment"/>
</dbReference>
<reference evidence="2 3" key="1">
    <citation type="journal article" date="2018" name="Environ. Microbiol.">
        <title>New archaeal viruses discovered by metagenomic analysis of viral communities in enrichment cultures.</title>
        <authorList>
            <person name="Liu Y."/>
            <person name="Brandt D."/>
            <person name="Ishino S."/>
            <person name="Ishino Y."/>
            <person name="Koonin E.V."/>
            <person name="Kalinowski J."/>
            <person name="Krupovic M."/>
            <person name="Prangishvili D."/>
        </authorList>
    </citation>
    <scope>NUCLEOTIDE SEQUENCE [LARGE SCALE GENOMIC DNA]</scope>
</reference>
<name>A0A3Q8Q3S2_9VIRU</name>